<organism evidence="3 4">
    <name type="scientific">Microbacterium gilvum</name>
    <dbReference type="NCBI Taxonomy" id="1336204"/>
    <lineage>
        <taxon>Bacteria</taxon>
        <taxon>Bacillati</taxon>
        <taxon>Actinomycetota</taxon>
        <taxon>Actinomycetes</taxon>
        <taxon>Micrococcales</taxon>
        <taxon>Microbacteriaceae</taxon>
        <taxon>Microbacterium</taxon>
    </lineage>
</organism>
<feature type="signal peptide" evidence="2">
    <location>
        <begin position="1"/>
        <end position="25"/>
    </location>
</feature>
<dbReference type="Pfam" id="PF17963">
    <property type="entry name" value="Big_9"/>
    <property type="match status" value="1"/>
</dbReference>
<name>A0ABP9A2R1_9MICO</name>
<feature type="compositionally biased region" description="Acidic residues" evidence="1">
    <location>
        <begin position="339"/>
        <end position="350"/>
    </location>
</feature>
<evidence type="ECO:0000313" key="4">
    <source>
        <dbReference type="Proteomes" id="UP001501645"/>
    </source>
</evidence>
<evidence type="ECO:0000256" key="2">
    <source>
        <dbReference type="SAM" id="SignalP"/>
    </source>
</evidence>
<feature type="region of interest" description="Disordered" evidence="1">
    <location>
        <begin position="326"/>
        <end position="350"/>
    </location>
</feature>
<reference evidence="4" key="1">
    <citation type="journal article" date="2019" name="Int. J. Syst. Evol. Microbiol.">
        <title>The Global Catalogue of Microorganisms (GCM) 10K type strain sequencing project: providing services to taxonomists for standard genome sequencing and annotation.</title>
        <authorList>
            <consortium name="The Broad Institute Genomics Platform"/>
            <consortium name="The Broad Institute Genome Sequencing Center for Infectious Disease"/>
            <person name="Wu L."/>
            <person name="Ma J."/>
        </authorList>
    </citation>
    <scope>NUCLEOTIDE SEQUENCE [LARGE SCALE GENOMIC DNA]</scope>
    <source>
        <strain evidence="4">JCM 18537</strain>
    </source>
</reference>
<dbReference type="RefSeq" id="WP_345437553.1">
    <property type="nucleotide sequence ID" value="NZ_BAABKO010000002.1"/>
</dbReference>
<evidence type="ECO:0000256" key="1">
    <source>
        <dbReference type="SAM" id="MobiDB-lite"/>
    </source>
</evidence>
<keyword evidence="4" id="KW-1185">Reference proteome</keyword>
<sequence length="390" mass="40003">MRRRFAVLALAAVLVSAAAATPVAAYTGPNAVAVPYLDEKAVSLPQGWTITDCAPITAASPLVVACAADGFLLRADSYDPDYGQDVVPVPMTNGRTTTTMEYVVTLEAPEQPTVADLSYAHPVAAGGALLLPLSDLDAACLVCGGGARLEVFSVSPSAAAEVTATETHLVVRPRASFDGPLEVTVRVADEFGTWSEPATIAIPVYRADGAPVAQAVRLPLPAETTAIDLAALVQTTADGPVSLVGCGEALHGVVVCGADGTARYTPRPGVSADQFSFHIAQAGAQATGSVTFVGPDTGIPDDGLAATRPVEPAERVPRAELEAAQQAERDKEAEAAEAAGEEPPADDEDVALVGLRVPLGLQPRTPVEETGQAVGVFDALRSLLDRVGAR</sequence>
<dbReference type="EMBL" id="BAABKO010000002">
    <property type="protein sequence ID" value="GAA4771544.1"/>
    <property type="molecule type" value="Genomic_DNA"/>
</dbReference>
<comment type="caution">
    <text evidence="3">The sequence shown here is derived from an EMBL/GenBank/DDBJ whole genome shotgun (WGS) entry which is preliminary data.</text>
</comment>
<dbReference type="Proteomes" id="UP001501645">
    <property type="component" value="Unassembled WGS sequence"/>
</dbReference>
<accession>A0ABP9A2R1</accession>
<feature type="chain" id="PRO_5046769124" evidence="2">
    <location>
        <begin position="26"/>
        <end position="390"/>
    </location>
</feature>
<feature type="region of interest" description="Disordered" evidence="1">
    <location>
        <begin position="297"/>
        <end position="316"/>
    </location>
</feature>
<gene>
    <name evidence="3" type="ORF">GCM10023351_14490</name>
</gene>
<keyword evidence="2" id="KW-0732">Signal</keyword>
<protein>
    <submittedName>
        <fullName evidence="3">Uncharacterized protein</fullName>
    </submittedName>
</protein>
<evidence type="ECO:0000313" key="3">
    <source>
        <dbReference type="EMBL" id="GAA4771544.1"/>
    </source>
</evidence>
<proteinExistence type="predicted"/>